<feature type="domain" description="GHMP kinase N-terminal" evidence="15">
    <location>
        <begin position="55"/>
        <end position="145"/>
    </location>
</feature>
<dbReference type="GeneID" id="41323820"/>
<dbReference type="GO" id="GO:0009423">
    <property type="term" value="P:chorismate biosynthetic process"/>
    <property type="evidence" value="ECO:0007669"/>
    <property type="project" value="UniProtKB-UniRule"/>
</dbReference>
<feature type="domain" description="GHMP kinase C-terminal" evidence="16">
    <location>
        <begin position="232"/>
        <end position="266"/>
    </location>
</feature>
<keyword evidence="12 14" id="KW-0057">Aromatic amino acid biosynthesis</keyword>
<dbReference type="InterPro" id="IPR006204">
    <property type="entry name" value="GHMP_kinase_N_dom"/>
</dbReference>
<evidence type="ECO:0000256" key="8">
    <source>
        <dbReference type="ARBA" id="ARBA00022679"/>
    </source>
</evidence>
<comment type="subcellular location">
    <subcellularLocation>
        <location evidence="1 14">Cytoplasm</location>
    </subcellularLocation>
</comment>
<evidence type="ECO:0000256" key="2">
    <source>
        <dbReference type="ARBA" id="ARBA00004842"/>
    </source>
</evidence>
<accession>A0A8J8PGY9</accession>
<dbReference type="PANTHER" id="PTHR20861">
    <property type="entry name" value="HOMOSERINE/4-DIPHOSPHOCYTIDYL-2-C-METHYL-D-ERYTHRITOL KINASE"/>
    <property type="match status" value="1"/>
</dbReference>
<dbReference type="PIRSF" id="PIRSF005758">
    <property type="entry name" value="Shikimt_kin_arch"/>
    <property type="match status" value="1"/>
</dbReference>
<evidence type="ECO:0000256" key="14">
    <source>
        <dbReference type="HAMAP-Rule" id="MF_00370"/>
    </source>
</evidence>
<keyword evidence="7 14" id="KW-0028">Amino-acid biosynthesis</keyword>
<keyword evidence="9 14" id="KW-0547">Nucleotide-binding</keyword>
<comment type="pathway">
    <text evidence="2 14">Metabolic intermediate biosynthesis; chorismate biosynthesis; chorismate from D-erythrose 4-phosphate and phosphoenolpyruvate: step 5/7.</text>
</comment>
<evidence type="ECO:0000259" key="16">
    <source>
        <dbReference type="Pfam" id="PF08544"/>
    </source>
</evidence>
<dbReference type="InterPro" id="IPR020568">
    <property type="entry name" value="Ribosomal_Su5_D2-typ_SF"/>
</dbReference>
<evidence type="ECO:0000256" key="10">
    <source>
        <dbReference type="ARBA" id="ARBA00022777"/>
    </source>
</evidence>
<dbReference type="EMBL" id="LVVT01000014">
    <property type="protein sequence ID" value="TQS82883.1"/>
    <property type="molecule type" value="Genomic_DNA"/>
</dbReference>
<evidence type="ECO:0000256" key="4">
    <source>
        <dbReference type="ARBA" id="ARBA00012154"/>
    </source>
</evidence>
<name>A0A8J8PGY9_9ARCH</name>
<evidence type="ECO:0000256" key="9">
    <source>
        <dbReference type="ARBA" id="ARBA00022741"/>
    </source>
</evidence>
<dbReference type="InterPro" id="IPR013750">
    <property type="entry name" value="GHMP_kinase_C_dom"/>
</dbReference>
<evidence type="ECO:0000313" key="17">
    <source>
        <dbReference type="EMBL" id="TQS82883.1"/>
    </source>
</evidence>
<protein>
    <recommendedName>
        <fullName evidence="5 14">Shikimate kinase</fullName>
        <shortName evidence="14">SK</shortName>
        <ecNumber evidence="4 14">2.7.1.71</ecNumber>
    </recommendedName>
</protein>
<dbReference type="RefSeq" id="WP_020449286.1">
    <property type="nucleotide sequence ID" value="NZ_CAYAXV010000005.1"/>
</dbReference>
<dbReference type="SUPFAM" id="SSF54211">
    <property type="entry name" value="Ribosomal protein S5 domain 2-like"/>
    <property type="match status" value="1"/>
</dbReference>
<dbReference type="HAMAP" id="MF_00370">
    <property type="entry name" value="Shik_kinase_arch"/>
    <property type="match status" value="1"/>
</dbReference>
<comment type="caution">
    <text evidence="17">The sequence shown here is derived from an EMBL/GenBank/DDBJ whole genome shotgun (WGS) entry which is preliminary data.</text>
</comment>
<dbReference type="GO" id="GO:0008652">
    <property type="term" value="P:amino acid biosynthetic process"/>
    <property type="evidence" value="ECO:0007669"/>
    <property type="project" value="UniProtKB-KW"/>
</dbReference>
<evidence type="ECO:0000256" key="5">
    <source>
        <dbReference type="ARBA" id="ARBA00013853"/>
    </source>
</evidence>
<dbReference type="Gene3D" id="3.30.230.10">
    <property type="match status" value="1"/>
</dbReference>
<dbReference type="GO" id="GO:0009073">
    <property type="term" value="P:aromatic amino acid family biosynthetic process"/>
    <property type="evidence" value="ECO:0007669"/>
    <property type="project" value="UniProtKB-KW"/>
</dbReference>
<dbReference type="OMA" id="WDVLVWT"/>
<dbReference type="PANTHER" id="PTHR20861:SF3">
    <property type="entry name" value="SHIKIMATE KINASE"/>
    <property type="match status" value="1"/>
</dbReference>
<evidence type="ECO:0000256" key="7">
    <source>
        <dbReference type="ARBA" id="ARBA00022605"/>
    </source>
</evidence>
<feature type="binding site" evidence="14">
    <location>
        <begin position="84"/>
        <end position="94"/>
    </location>
    <ligand>
        <name>ATP</name>
        <dbReference type="ChEBI" id="CHEBI:30616"/>
    </ligand>
</feature>
<dbReference type="InterPro" id="IPR014721">
    <property type="entry name" value="Ribsml_uS5_D2-typ_fold_subgr"/>
</dbReference>
<dbReference type="EC" id="2.7.1.71" evidence="4 14"/>
<comment type="catalytic activity">
    <reaction evidence="13 14">
        <text>shikimate + ATP = 3-phosphoshikimate + ADP + H(+)</text>
        <dbReference type="Rhea" id="RHEA:13121"/>
        <dbReference type="ChEBI" id="CHEBI:15378"/>
        <dbReference type="ChEBI" id="CHEBI:30616"/>
        <dbReference type="ChEBI" id="CHEBI:36208"/>
        <dbReference type="ChEBI" id="CHEBI:145989"/>
        <dbReference type="ChEBI" id="CHEBI:456216"/>
        <dbReference type="EC" id="2.7.1.71"/>
    </reaction>
</comment>
<dbReference type="Pfam" id="PF00288">
    <property type="entry name" value="GHMP_kinases_N"/>
    <property type="match status" value="1"/>
</dbReference>
<keyword evidence="6 14" id="KW-0963">Cytoplasm</keyword>
<evidence type="ECO:0000256" key="3">
    <source>
        <dbReference type="ARBA" id="ARBA00010202"/>
    </source>
</evidence>
<evidence type="ECO:0000313" key="18">
    <source>
        <dbReference type="Proteomes" id="UP000752814"/>
    </source>
</evidence>
<dbReference type="AlphaFoldDB" id="A0A8J8PGY9"/>
<evidence type="ECO:0000256" key="11">
    <source>
        <dbReference type="ARBA" id="ARBA00022840"/>
    </source>
</evidence>
<dbReference type="Proteomes" id="UP000752814">
    <property type="component" value="Unassembled WGS sequence"/>
</dbReference>
<dbReference type="GO" id="GO:0005524">
    <property type="term" value="F:ATP binding"/>
    <property type="evidence" value="ECO:0007669"/>
    <property type="project" value="UniProtKB-UniRule"/>
</dbReference>
<dbReference type="Pfam" id="PF08544">
    <property type="entry name" value="GHMP_kinases_C"/>
    <property type="match status" value="1"/>
</dbReference>
<dbReference type="InterPro" id="IPR036554">
    <property type="entry name" value="GHMP_kinase_C_sf"/>
</dbReference>
<comment type="similarity">
    <text evidence="3 14">Belongs to the GHMP kinase family. Archaeal shikimate kinase subfamily.</text>
</comment>
<keyword evidence="8 14" id="KW-0808">Transferase</keyword>
<organism evidence="17 18">
    <name type="scientific">Candidatus Methanomassiliicoccus intestinalis</name>
    <dbReference type="NCBI Taxonomy" id="1406512"/>
    <lineage>
        <taxon>Archaea</taxon>
        <taxon>Methanobacteriati</taxon>
        <taxon>Thermoplasmatota</taxon>
        <taxon>Thermoplasmata</taxon>
        <taxon>Methanomassiliicoccales</taxon>
        <taxon>Methanomassiliicoccaceae</taxon>
        <taxon>Methanomassiliicoccus</taxon>
    </lineage>
</organism>
<sequence>MKGTGTAYSAATIVNAMATGYGAAFGIDLKTEAEITISSGQGIYIKTDVDESPQLVTLCIERFLDKFAPGEEYRVCAELNSNIPVSRGLKSSSAACNAVLMAMKNTLSIDCDILDLIRIGTAASIDCGVSLTGAFDDACASMLGGVVLTNNNSNDLIKRRHLEEDVAVVIDIPEYQIRKPSLDRSRIKAVTPIARIAFDKASEGKYWEALTLNGMCYSAAFNLDQEISIRGLCNGALASGLTGSGPATIMVVNKDKLDKFIENMGEHRLIVANVNNGDFNETSS</sequence>
<evidence type="ECO:0000259" key="15">
    <source>
        <dbReference type="Pfam" id="PF00288"/>
    </source>
</evidence>
<dbReference type="InterPro" id="IPR010189">
    <property type="entry name" value="SK_arc"/>
</dbReference>
<dbReference type="UniPathway" id="UPA00053">
    <property type="reaction ID" value="UER00088"/>
</dbReference>
<gene>
    <name evidence="14" type="primary">aroK</name>
    <name evidence="17" type="ORF">A3207_02765</name>
</gene>
<evidence type="ECO:0000256" key="13">
    <source>
        <dbReference type="ARBA" id="ARBA00048567"/>
    </source>
</evidence>
<evidence type="ECO:0000256" key="1">
    <source>
        <dbReference type="ARBA" id="ARBA00004496"/>
    </source>
</evidence>
<dbReference type="GO" id="GO:0005737">
    <property type="term" value="C:cytoplasm"/>
    <property type="evidence" value="ECO:0007669"/>
    <property type="project" value="UniProtKB-SubCell"/>
</dbReference>
<proteinExistence type="inferred from homology"/>
<dbReference type="GO" id="GO:0004765">
    <property type="term" value="F:shikimate kinase activity"/>
    <property type="evidence" value="ECO:0007669"/>
    <property type="project" value="UniProtKB-UniRule"/>
</dbReference>
<keyword evidence="11 14" id="KW-0067">ATP-binding</keyword>
<keyword evidence="10 14" id="KW-0418">Kinase</keyword>
<evidence type="ECO:0000256" key="6">
    <source>
        <dbReference type="ARBA" id="ARBA00022490"/>
    </source>
</evidence>
<reference evidence="17" key="1">
    <citation type="submission" date="2016-03" db="EMBL/GenBank/DDBJ databases">
        <authorList>
            <person name="Borrel G."/>
            <person name="Mccann A."/>
            <person name="O'Toole P.W."/>
        </authorList>
    </citation>
    <scope>NUCLEOTIDE SEQUENCE</scope>
    <source>
        <strain evidence="17">183</strain>
    </source>
</reference>
<dbReference type="SUPFAM" id="SSF55060">
    <property type="entry name" value="GHMP Kinase, C-terminal domain"/>
    <property type="match status" value="1"/>
</dbReference>
<evidence type="ECO:0000256" key="12">
    <source>
        <dbReference type="ARBA" id="ARBA00023141"/>
    </source>
</evidence>
<dbReference type="NCBIfam" id="TIGR01920">
    <property type="entry name" value="Shik_kin_archae"/>
    <property type="match status" value="1"/>
</dbReference>